<keyword evidence="1" id="KW-0472">Membrane</keyword>
<dbReference type="EMBL" id="JAMYBS010000009">
    <property type="protein sequence ID" value="MCO7545217.1"/>
    <property type="molecule type" value="Genomic_DNA"/>
</dbReference>
<comment type="caution">
    <text evidence="2">The sequence shown here is derived from an EMBL/GenBank/DDBJ whole genome shotgun (WGS) entry which is preliminary data.</text>
</comment>
<name>A0AA42BDC5_9GAMM</name>
<evidence type="ECO:0008006" key="4">
    <source>
        <dbReference type="Google" id="ProtNLM"/>
    </source>
</evidence>
<organism evidence="2 3">
    <name type="scientific">Stutzerimonas nitrititolerans</name>
    <dbReference type="NCBI Taxonomy" id="2482751"/>
    <lineage>
        <taxon>Bacteria</taxon>
        <taxon>Pseudomonadati</taxon>
        <taxon>Pseudomonadota</taxon>
        <taxon>Gammaproteobacteria</taxon>
        <taxon>Pseudomonadales</taxon>
        <taxon>Pseudomonadaceae</taxon>
        <taxon>Stutzerimonas</taxon>
    </lineage>
</organism>
<dbReference type="Proteomes" id="UP001165292">
    <property type="component" value="Unassembled WGS sequence"/>
</dbReference>
<accession>A0AA42BDC5</accession>
<protein>
    <recommendedName>
        <fullName evidence="4">DUF4175 domain-containing protein</fullName>
    </recommendedName>
</protein>
<reference evidence="2" key="1">
    <citation type="submission" date="2022-06" db="EMBL/GenBank/DDBJ databases">
        <title>Detection of beta-lactamases in bacteria of animal origin.</title>
        <authorList>
            <person name="Mlynarcik P."/>
            <person name="Zdarska V."/>
            <person name="Chudobova H."/>
            <person name="Prochazkova P."/>
            <person name="Hricova K."/>
            <person name="Mezerova K."/>
            <person name="Bardon J."/>
            <person name="Dolejska M."/>
            <person name="Sukkar I."/>
            <person name="Kolar M."/>
        </authorList>
    </citation>
    <scope>NUCLEOTIDE SEQUENCE</scope>
    <source>
        <strain evidence="2">S 300-3</strain>
    </source>
</reference>
<dbReference type="AlphaFoldDB" id="A0AA42BDC5"/>
<feature type="transmembrane region" description="Helical" evidence="1">
    <location>
        <begin position="5"/>
        <end position="25"/>
    </location>
</feature>
<evidence type="ECO:0000256" key="1">
    <source>
        <dbReference type="SAM" id="Phobius"/>
    </source>
</evidence>
<feature type="transmembrane region" description="Helical" evidence="1">
    <location>
        <begin position="31"/>
        <end position="49"/>
    </location>
</feature>
<keyword evidence="1" id="KW-1133">Transmembrane helix</keyword>
<dbReference type="RefSeq" id="WP_253162970.1">
    <property type="nucleotide sequence ID" value="NZ_DAMAQN010000064.1"/>
</dbReference>
<keyword evidence="1" id="KW-0812">Transmembrane</keyword>
<sequence>MIRIWLWPVVIALLSILGLIAGLVSEGLGDWLSWAALAVPVVIGCHGLARGRAAKQSPNAALARPANRG</sequence>
<evidence type="ECO:0000313" key="3">
    <source>
        <dbReference type="Proteomes" id="UP001165292"/>
    </source>
</evidence>
<gene>
    <name evidence="2" type="ORF">NJF43_10690</name>
</gene>
<proteinExistence type="predicted"/>
<evidence type="ECO:0000313" key="2">
    <source>
        <dbReference type="EMBL" id="MCO7545217.1"/>
    </source>
</evidence>